<evidence type="ECO:0008006" key="3">
    <source>
        <dbReference type="Google" id="ProtNLM"/>
    </source>
</evidence>
<dbReference type="AlphaFoldDB" id="A0A8D4VN76"/>
<reference evidence="1" key="1">
    <citation type="submission" date="2019-06" db="EMBL/GenBank/DDBJ databases">
        <title>Complete genome sequence of Methylogaea oryzae strain JCM16910.</title>
        <authorList>
            <person name="Asakawa S."/>
        </authorList>
    </citation>
    <scope>NUCLEOTIDE SEQUENCE</scope>
    <source>
        <strain evidence="1">E10</strain>
    </source>
</reference>
<evidence type="ECO:0000313" key="1">
    <source>
        <dbReference type="EMBL" id="BBL70985.1"/>
    </source>
</evidence>
<dbReference type="NCBIfam" id="TIGR04042">
    <property type="entry name" value="MSMEG_0570_fam"/>
    <property type="match status" value="1"/>
</dbReference>
<gene>
    <name evidence="1" type="ORF">MoryE10_15910</name>
</gene>
<name>A0A8D4VN76_9GAMM</name>
<accession>A0A8D4VN76</accession>
<proteinExistence type="predicted"/>
<organism evidence="1 2">
    <name type="scientific">Methylogaea oryzae</name>
    <dbReference type="NCBI Taxonomy" id="1295382"/>
    <lineage>
        <taxon>Bacteria</taxon>
        <taxon>Pseudomonadati</taxon>
        <taxon>Pseudomonadota</taxon>
        <taxon>Gammaproteobacteria</taxon>
        <taxon>Methylococcales</taxon>
        <taxon>Methylococcaceae</taxon>
        <taxon>Methylogaea</taxon>
    </lineage>
</organism>
<dbReference type="Proteomes" id="UP000824988">
    <property type="component" value="Chromosome"/>
</dbReference>
<evidence type="ECO:0000313" key="2">
    <source>
        <dbReference type="Proteomes" id="UP000824988"/>
    </source>
</evidence>
<dbReference type="InterPro" id="IPR023846">
    <property type="entry name" value="CHP04042_MSMEG0570"/>
</dbReference>
<protein>
    <recommendedName>
        <fullName evidence="3">MSMEG_0570 family nitrogen starvation response protein</fullName>
    </recommendedName>
</protein>
<keyword evidence="2" id="KW-1185">Reference proteome</keyword>
<dbReference type="RefSeq" id="WP_221048769.1">
    <property type="nucleotide sequence ID" value="NZ_AP019782.1"/>
</dbReference>
<sequence length="95" mass="10523">MPQLHFIVRWPDGSRSRCYSPSTVVKDYFSPGTAYGLDDFLAKSEAALRLASERVKQKHGFYCSGAMDELAAIRAAAGKFAAYDNPTVWVEGFEP</sequence>
<dbReference type="KEGG" id="moz:MoryE10_15910"/>
<dbReference type="EMBL" id="AP019782">
    <property type="protein sequence ID" value="BBL70985.1"/>
    <property type="molecule type" value="Genomic_DNA"/>
</dbReference>